<evidence type="ECO:0000256" key="1">
    <source>
        <dbReference type="SAM" id="Phobius"/>
    </source>
</evidence>
<sequence>MTPRSDARTDVAVRIRLREDFAENPDFDPQDTFVLQLADELPDVCTRHGETAIEQRDKDFDFRPKMSRRSAEQQWVQRTAAYEVRFLLRGVYRIATFRWVEVNPPSTVLEGTWPVCAKCKRTSRVCQYIGHAIVLLGLAAILVILAATQTTTSDHLPVALVLAVFPGWGLFGLIAAYLLYRRSTTFVLFRPIVDLESARIRAHPRFAEAFESRGSLSGEA</sequence>
<reference evidence="2 3" key="1">
    <citation type="submission" date="2017-07" db="EMBL/GenBank/DDBJ databases">
        <title>First draft Genome Sequence of Nocardia cerradoensis isolated from human infection.</title>
        <authorList>
            <person name="Carrasco G."/>
        </authorList>
    </citation>
    <scope>NUCLEOTIDE SEQUENCE [LARGE SCALE GENOMIC DNA]</scope>
    <source>
        <strain evidence="2 3">CNM20130759</strain>
    </source>
</reference>
<proteinExistence type="predicted"/>
<keyword evidence="1" id="KW-1133">Transmembrane helix</keyword>
<keyword evidence="3" id="KW-1185">Reference proteome</keyword>
<keyword evidence="1" id="KW-0472">Membrane</keyword>
<evidence type="ECO:0000313" key="3">
    <source>
        <dbReference type="Proteomes" id="UP000215506"/>
    </source>
</evidence>
<comment type="caution">
    <text evidence="2">The sequence shown here is derived from an EMBL/GenBank/DDBJ whole genome shotgun (WGS) entry which is preliminary data.</text>
</comment>
<name>A0A231GVW5_9NOCA</name>
<accession>A0A231GVW5</accession>
<dbReference type="AlphaFoldDB" id="A0A231GVW5"/>
<organism evidence="2 3">
    <name type="scientific">Nocardia cerradoensis</name>
    <dbReference type="NCBI Taxonomy" id="85688"/>
    <lineage>
        <taxon>Bacteria</taxon>
        <taxon>Bacillati</taxon>
        <taxon>Actinomycetota</taxon>
        <taxon>Actinomycetes</taxon>
        <taxon>Mycobacteriales</taxon>
        <taxon>Nocardiaceae</taxon>
        <taxon>Nocardia</taxon>
    </lineage>
</organism>
<dbReference type="Proteomes" id="UP000215506">
    <property type="component" value="Unassembled WGS sequence"/>
</dbReference>
<dbReference type="RefSeq" id="WP_143860412.1">
    <property type="nucleotide sequence ID" value="NZ_NGAF01000027.1"/>
</dbReference>
<keyword evidence="1" id="KW-0812">Transmembrane</keyword>
<evidence type="ECO:0000313" key="2">
    <source>
        <dbReference type="EMBL" id="OXR40718.1"/>
    </source>
</evidence>
<dbReference type="EMBL" id="NGAF01000027">
    <property type="protein sequence ID" value="OXR40718.1"/>
    <property type="molecule type" value="Genomic_DNA"/>
</dbReference>
<gene>
    <name evidence="2" type="ORF">B7C42_07142</name>
</gene>
<feature type="transmembrane region" description="Helical" evidence="1">
    <location>
        <begin position="128"/>
        <end position="147"/>
    </location>
</feature>
<feature type="transmembrane region" description="Helical" evidence="1">
    <location>
        <begin position="159"/>
        <end position="180"/>
    </location>
</feature>
<protein>
    <submittedName>
        <fullName evidence="2">Uncharacterized protein</fullName>
    </submittedName>
</protein>